<proteinExistence type="predicted"/>
<dbReference type="InterPro" id="IPR032710">
    <property type="entry name" value="NTF2-like_dom_sf"/>
</dbReference>
<name>A0A7W8YS83_9SPHI</name>
<evidence type="ECO:0008006" key="3">
    <source>
        <dbReference type="Google" id="ProtNLM"/>
    </source>
</evidence>
<protein>
    <recommendedName>
        <fullName evidence="3">Isomerase</fullName>
    </recommendedName>
</protein>
<evidence type="ECO:0000313" key="2">
    <source>
        <dbReference type="Proteomes" id="UP000537718"/>
    </source>
</evidence>
<dbReference type="Gene3D" id="3.10.450.50">
    <property type="match status" value="1"/>
</dbReference>
<comment type="caution">
    <text evidence="1">The sequence shown here is derived from an EMBL/GenBank/DDBJ whole genome shotgun (WGS) entry which is preliminary data.</text>
</comment>
<gene>
    <name evidence="1" type="ORF">HDE69_001908</name>
</gene>
<sequence length="121" mass="13688">MQTIEESITQYGKAWSTKGLENIKMALKNCWTPVSTYVDTQNDMITGIDDLAAHINELHEQTPGNKLQQLSKVDHHHNSGRFSWEFTGPDGKKIPGMDFLEFNDQNQITSIVGFFGPFTDL</sequence>
<dbReference type="Proteomes" id="UP000537718">
    <property type="component" value="Unassembled WGS sequence"/>
</dbReference>
<accession>A0A7W8YS83</accession>
<evidence type="ECO:0000313" key="1">
    <source>
        <dbReference type="EMBL" id="MBB5620855.1"/>
    </source>
</evidence>
<dbReference type="AlphaFoldDB" id="A0A7W8YS83"/>
<dbReference type="RefSeq" id="WP_183866867.1">
    <property type="nucleotide sequence ID" value="NZ_JACHCF010000004.1"/>
</dbReference>
<reference evidence="1 2" key="1">
    <citation type="submission" date="2020-08" db="EMBL/GenBank/DDBJ databases">
        <title>Genomic Encyclopedia of Type Strains, Phase IV (KMG-V): Genome sequencing to study the core and pangenomes of soil and plant-associated prokaryotes.</title>
        <authorList>
            <person name="Whitman W."/>
        </authorList>
    </citation>
    <scope>NUCLEOTIDE SEQUENCE [LARGE SCALE GENOMIC DNA]</scope>
    <source>
        <strain evidence="1 2">MP7CTX6</strain>
    </source>
</reference>
<dbReference type="SUPFAM" id="SSF54427">
    <property type="entry name" value="NTF2-like"/>
    <property type="match status" value="1"/>
</dbReference>
<organism evidence="1 2">
    <name type="scientific">Pedobacter cryoconitis</name>
    <dbReference type="NCBI Taxonomy" id="188932"/>
    <lineage>
        <taxon>Bacteria</taxon>
        <taxon>Pseudomonadati</taxon>
        <taxon>Bacteroidota</taxon>
        <taxon>Sphingobacteriia</taxon>
        <taxon>Sphingobacteriales</taxon>
        <taxon>Sphingobacteriaceae</taxon>
        <taxon>Pedobacter</taxon>
    </lineage>
</organism>
<dbReference type="EMBL" id="JACHCF010000004">
    <property type="protein sequence ID" value="MBB5620855.1"/>
    <property type="molecule type" value="Genomic_DNA"/>
</dbReference>